<evidence type="ECO:0000256" key="2">
    <source>
        <dbReference type="ARBA" id="ARBA00022741"/>
    </source>
</evidence>
<evidence type="ECO:0000256" key="1">
    <source>
        <dbReference type="ARBA" id="ARBA00004173"/>
    </source>
</evidence>
<comment type="caution">
    <text evidence="8">The sequence shown here is derived from an EMBL/GenBank/DDBJ whole genome shotgun (WGS) entry which is preliminary data.</text>
</comment>
<sequence length="241" mass="26958">MRLKESKKKPPESSKCPKVFVSLLLSLNVNTLRVLRIFLLCAEGKKKTWLQDLATDNYERSFVSAVVSPGETGVKFEDVGALEDVKKALDELVILPMKRPKLFSRGNLLRPCKGMLLFGPPGTGKTLIAKALATEAGAHFINITSASLTSKWYGEDEKYTRALFSFARKLTPVVIFMDEIDALLGARGGPSEHETTRRMRNEFMAAWDGLTSKDNERILLVGATNRPFDLDDAVIRRMPRR</sequence>
<dbReference type="GO" id="GO:0005741">
    <property type="term" value="C:mitochondrial outer membrane"/>
    <property type="evidence" value="ECO:0007669"/>
    <property type="project" value="TreeGrafter"/>
</dbReference>
<dbReference type="Proteomes" id="UP000653305">
    <property type="component" value="Unassembled WGS sequence"/>
</dbReference>
<evidence type="ECO:0000256" key="3">
    <source>
        <dbReference type="ARBA" id="ARBA00022840"/>
    </source>
</evidence>
<dbReference type="OrthoDB" id="10254455at2759"/>
<dbReference type="SUPFAM" id="SSF52540">
    <property type="entry name" value="P-loop containing nucleoside triphosphate hydrolases"/>
    <property type="match status" value="1"/>
</dbReference>
<evidence type="ECO:0000256" key="6">
    <source>
        <dbReference type="RuleBase" id="RU003651"/>
    </source>
</evidence>
<evidence type="ECO:0000259" key="7">
    <source>
        <dbReference type="SMART" id="SM00382"/>
    </source>
</evidence>
<reference evidence="8" key="1">
    <citation type="submission" date="2020-07" db="EMBL/GenBank/DDBJ databases">
        <title>Ethylene signaling mediates host invasion by parasitic plants.</title>
        <authorList>
            <person name="Yoshida S."/>
        </authorList>
    </citation>
    <scope>NUCLEOTIDE SEQUENCE</scope>
    <source>
        <strain evidence="8">Okayama</strain>
    </source>
</reference>
<dbReference type="SMART" id="SM00382">
    <property type="entry name" value="AAA"/>
    <property type="match status" value="1"/>
</dbReference>
<keyword evidence="2 6" id="KW-0547">Nucleotide-binding</keyword>
<dbReference type="Gene3D" id="3.40.50.300">
    <property type="entry name" value="P-loop containing nucleotide triphosphate hydrolases"/>
    <property type="match status" value="1"/>
</dbReference>
<dbReference type="GO" id="GO:0016887">
    <property type="term" value="F:ATP hydrolysis activity"/>
    <property type="evidence" value="ECO:0007669"/>
    <property type="project" value="InterPro"/>
</dbReference>
<comment type="subcellular location">
    <subcellularLocation>
        <location evidence="1">Mitochondrion</location>
    </subcellularLocation>
</comment>
<keyword evidence="9" id="KW-1185">Reference proteome</keyword>
<dbReference type="PANTHER" id="PTHR45644">
    <property type="entry name" value="AAA ATPASE, PUTATIVE (AFU_ORTHOLOGUE AFUA_2G12920)-RELATED-RELATED"/>
    <property type="match status" value="1"/>
</dbReference>
<evidence type="ECO:0000313" key="8">
    <source>
        <dbReference type="EMBL" id="GFP79922.1"/>
    </source>
</evidence>
<dbReference type="AlphaFoldDB" id="A0A830B318"/>
<protein>
    <submittedName>
        <fullName evidence="8">ATPase family aaa domain-containing protein 1</fullName>
    </submittedName>
</protein>
<keyword evidence="5" id="KW-0496">Mitochondrion</keyword>
<dbReference type="Pfam" id="PF00004">
    <property type="entry name" value="AAA"/>
    <property type="match status" value="1"/>
</dbReference>
<dbReference type="PROSITE" id="PS00674">
    <property type="entry name" value="AAA"/>
    <property type="match status" value="1"/>
</dbReference>
<dbReference type="InterPro" id="IPR027417">
    <property type="entry name" value="P-loop_NTPase"/>
</dbReference>
<evidence type="ECO:0000256" key="5">
    <source>
        <dbReference type="ARBA" id="ARBA00023128"/>
    </source>
</evidence>
<dbReference type="InterPro" id="IPR051701">
    <property type="entry name" value="Mito_OM_Translocase_MSP1"/>
</dbReference>
<organism evidence="8 9">
    <name type="scientific">Phtheirospermum japonicum</name>
    <dbReference type="NCBI Taxonomy" id="374723"/>
    <lineage>
        <taxon>Eukaryota</taxon>
        <taxon>Viridiplantae</taxon>
        <taxon>Streptophyta</taxon>
        <taxon>Embryophyta</taxon>
        <taxon>Tracheophyta</taxon>
        <taxon>Spermatophyta</taxon>
        <taxon>Magnoliopsida</taxon>
        <taxon>eudicotyledons</taxon>
        <taxon>Gunneridae</taxon>
        <taxon>Pentapetalae</taxon>
        <taxon>asterids</taxon>
        <taxon>lamiids</taxon>
        <taxon>Lamiales</taxon>
        <taxon>Orobanchaceae</taxon>
        <taxon>Orobanchaceae incertae sedis</taxon>
        <taxon>Phtheirospermum</taxon>
    </lineage>
</organism>
<evidence type="ECO:0000256" key="4">
    <source>
        <dbReference type="ARBA" id="ARBA00023054"/>
    </source>
</evidence>
<keyword evidence="3 6" id="KW-0067">ATP-binding</keyword>
<dbReference type="EMBL" id="BMAC01000014">
    <property type="protein sequence ID" value="GFP79922.1"/>
    <property type="molecule type" value="Genomic_DNA"/>
</dbReference>
<gene>
    <name evidence="8" type="ORF">PHJA_000135600</name>
</gene>
<dbReference type="InterPro" id="IPR003960">
    <property type="entry name" value="ATPase_AAA_CS"/>
</dbReference>
<proteinExistence type="inferred from homology"/>
<keyword evidence="4" id="KW-0175">Coiled coil</keyword>
<comment type="similarity">
    <text evidence="6">Belongs to the AAA ATPase family.</text>
</comment>
<dbReference type="GO" id="GO:0005524">
    <property type="term" value="F:ATP binding"/>
    <property type="evidence" value="ECO:0007669"/>
    <property type="project" value="UniProtKB-KW"/>
</dbReference>
<evidence type="ECO:0000313" key="9">
    <source>
        <dbReference type="Proteomes" id="UP000653305"/>
    </source>
</evidence>
<dbReference type="PANTHER" id="PTHR45644:SF56">
    <property type="entry name" value="AAA ATPASE, PUTATIVE (AFU_ORTHOLOGUE AFUA_2G12920)-RELATED"/>
    <property type="match status" value="1"/>
</dbReference>
<dbReference type="FunFam" id="3.40.50.300:FF:001025">
    <property type="entry name" value="ATPase family, AAA domain-containing 2B"/>
    <property type="match status" value="1"/>
</dbReference>
<accession>A0A830B318</accession>
<dbReference type="InterPro" id="IPR003959">
    <property type="entry name" value="ATPase_AAA_core"/>
</dbReference>
<name>A0A830B318_9LAMI</name>
<dbReference type="InterPro" id="IPR003593">
    <property type="entry name" value="AAA+_ATPase"/>
</dbReference>
<feature type="domain" description="AAA+ ATPase" evidence="7">
    <location>
        <begin position="111"/>
        <end position="239"/>
    </location>
</feature>